<dbReference type="Ensembl" id="ENSSSCT00000060794.1">
    <property type="protein sequence ID" value="ENSSSCP00000042780.1"/>
    <property type="gene ID" value="ENSSSCG00000039973.1"/>
</dbReference>
<evidence type="ECO:0000256" key="12">
    <source>
        <dbReference type="ARBA" id="ARBA00023224"/>
    </source>
</evidence>
<dbReference type="SUPFAM" id="SSF53822">
    <property type="entry name" value="Periplasmic binding protein-like I"/>
    <property type="match status" value="1"/>
</dbReference>
<dbReference type="PROSITE" id="PS50259">
    <property type="entry name" value="G_PROTEIN_RECEP_F3_4"/>
    <property type="match status" value="1"/>
</dbReference>
<dbReference type="CDD" id="cd15288">
    <property type="entry name" value="7tmC_TAS1R2"/>
    <property type="match status" value="1"/>
</dbReference>
<keyword evidence="9 18" id="KW-0472">Membrane</keyword>
<gene>
    <name evidence="21 23" type="primary">TAS1R2</name>
</gene>
<evidence type="ECO:0000259" key="20">
    <source>
        <dbReference type="PROSITE" id="PS50259"/>
    </source>
</evidence>
<reference evidence="22" key="1">
    <citation type="submission" date="2009-11" db="EMBL/GenBank/DDBJ databases">
        <authorList>
            <consortium name="Porcine genome sequencing project"/>
        </authorList>
    </citation>
    <scope>NUCLEOTIDE SEQUENCE [LARGE SCALE GENOMIC DNA]</scope>
    <source>
        <strain evidence="22">Duroc</strain>
    </source>
</reference>
<dbReference type="PANTHER" id="PTHR24061">
    <property type="entry name" value="CALCIUM-SENSING RECEPTOR-RELATED"/>
    <property type="match status" value="1"/>
</dbReference>
<keyword evidence="22" id="KW-1185">Reference proteome</keyword>
<feature type="chain" id="PRO_5013171493" description="Taste receptor type 1 member 2" evidence="19">
    <location>
        <begin position="20"/>
        <end position="836"/>
    </location>
</feature>
<dbReference type="FunFam" id="2.10.50.30:FF:000004">
    <property type="entry name" value="Taste receptor type 1 member 3-like protein"/>
    <property type="match status" value="1"/>
</dbReference>
<dbReference type="InterPro" id="IPR017979">
    <property type="entry name" value="GPCR_3_CS"/>
</dbReference>
<feature type="transmembrane region" description="Helical" evidence="18">
    <location>
        <begin position="564"/>
        <end position="588"/>
    </location>
</feature>
<dbReference type="GO" id="GO:0032467">
    <property type="term" value="P:positive regulation of cytokinesis"/>
    <property type="evidence" value="ECO:0007669"/>
    <property type="project" value="Ensembl"/>
</dbReference>
<evidence type="ECO:0000256" key="14">
    <source>
        <dbReference type="ARBA" id="ARBA00038492"/>
    </source>
</evidence>
<keyword evidence="8" id="KW-0297">G-protein coupled receptor</keyword>
<evidence type="ECO:0000256" key="3">
    <source>
        <dbReference type="ARBA" id="ARBA00022480"/>
    </source>
</evidence>
<dbReference type="Pfam" id="PF01094">
    <property type="entry name" value="ANF_receptor"/>
    <property type="match status" value="1"/>
</dbReference>
<evidence type="ECO:0000256" key="6">
    <source>
        <dbReference type="ARBA" id="ARBA00022729"/>
    </source>
</evidence>
<feature type="transmembrane region" description="Helical" evidence="18">
    <location>
        <begin position="633"/>
        <end position="656"/>
    </location>
</feature>
<keyword evidence="5 18" id="KW-0812">Transmembrane</keyword>
<evidence type="ECO:0000256" key="10">
    <source>
        <dbReference type="ARBA" id="ARBA00023170"/>
    </source>
</evidence>
<dbReference type="GO" id="GO:1903767">
    <property type="term" value="C:sweet taste receptor complex"/>
    <property type="evidence" value="ECO:0000318"/>
    <property type="project" value="GO_Central"/>
</dbReference>
<evidence type="ECO:0000256" key="8">
    <source>
        <dbReference type="ARBA" id="ARBA00023040"/>
    </source>
</evidence>
<dbReference type="InterPro" id="IPR000337">
    <property type="entry name" value="GPCR_3"/>
</dbReference>
<dbReference type="InterPro" id="IPR011500">
    <property type="entry name" value="GPCR_3_9-Cys_dom"/>
</dbReference>
<dbReference type="GO" id="GO:0005886">
    <property type="term" value="C:plasma membrane"/>
    <property type="evidence" value="ECO:0000318"/>
    <property type="project" value="GO_Central"/>
</dbReference>
<dbReference type="Reactome" id="R-SSC-420499">
    <property type="pathway name" value="Class C/3 (Metabotropic glutamate/pheromone receptors)"/>
</dbReference>
<keyword evidence="11" id="KW-0325">Glycoprotein</keyword>
<dbReference type="FunCoup" id="A0A287AFV6">
    <property type="interactions" value="10"/>
</dbReference>
<proteinExistence type="inferred from homology"/>
<accession>A0A287AFV6</accession>
<dbReference type="InterPro" id="IPR017978">
    <property type="entry name" value="GPCR_3_C"/>
</dbReference>
<evidence type="ECO:0000256" key="17">
    <source>
        <dbReference type="ARBA" id="ARBA00042616"/>
    </source>
</evidence>
<dbReference type="FunFam" id="3.40.50.2300:FF:000016">
    <property type="entry name" value="Taste 1 receptor member 2"/>
    <property type="match status" value="1"/>
</dbReference>
<evidence type="ECO:0000256" key="18">
    <source>
        <dbReference type="SAM" id="Phobius"/>
    </source>
</evidence>
<sequence length="836" mass="94823">MGPQGRVICSLLFLLRALAENSEFYLPGDYLLGGLFTLHANMKGIVHLNFLQVPKCKEYETKMLGYNLMQAMRFAVEEINNDSRLLPGVLLGYEMVDTCYMSNNVQPVLYFLSQDDYFLPIQDDYSHYLPRVVAVIGPDNSEATMTVAHFLSLFLLPQISYSAISEDLSDKLHFPGVLRTVPGADHQIEAMVQLMLYFRWNWIIVLMSSDDYGRDNSRLLSQRLAHHDICIAFQETLPMTQPNRNMTQLEREHLEAVVGKLRRSTARVVVVFSPDLSLYNFFREVLRQNFTGAVWIASESWAIDLVLHNVTELQRTGTFLGIATQAVSVPGFSEFRVRRSQGVRPALNRSSQGATCNQECDSCMNTTESFNTMLTLSGERTVFSVYSAVYAVAHALHNLLGCNQISCRKEVVYPWQLLPEIRKVNFTLLGHQISFNQQGDMSIQLEVIQWLWDLKQNPFQSVASYYPLKRKLKCIRDISWHTPNNTVPVSTCSKDCQPGQKKKPVGTHPCCFECIDCLPGTFLNRTADEYECQPCLSYQWSHKNDTSCFKRRLAFLEWREAPTIVVAMLAALGFLSTLAIAIVFWRHLQTPIVRSAGGPMCFLMLMPLLMAYTVTPVYVGLPTVSTCLCRQAFFTICFTICISCITVRSFQIVCIFKMASRLPSAYRYWVRYHGPYVFVASITVLKVVIVGSGILATTPNPTARADPDDPSIMILSCSPNYHRGLLINTSLDLFLSVLGFGFAYVGKELPTNYNEAKFITFCMTFYFTSSVFLCTFMSVYEGVLVTILDLLVTVLNLMGISLGYFGPKCYMILFYPERNTQAYFNSVIQGYTMRRD</sequence>
<feature type="transmembrane region" description="Helical" evidence="18">
    <location>
        <begin position="600"/>
        <end position="621"/>
    </location>
</feature>
<dbReference type="STRING" id="9823.ENSSSCP00000042780"/>
<reference evidence="21" key="4">
    <citation type="submission" date="2025-09" db="UniProtKB">
        <authorList>
            <consortium name="Ensembl"/>
        </authorList>
    </citation>
    <scope>IDENTIFICATION</scope>
</reference>
<keyword evidence="4" id="KW-0716">Sensory transduction</keyword>
<dbReference type="GO" id="GO:0050916">
    <property type="term" value="P:sensory perception of sweet taste"/>
    <property type="evidence" value="ECO:0000318"/>
    <property type="project" value="GO_Central"/>
</dbReference>
<keyword evidence="10" id="KW-0675">Receptor</keyword>
<keyword evidence="12" id="KW-0807">Transducer</keyword>
<comment type="similarity">
    <text evidence="14">Belongs to the G-protein coupled receptor 3 family. TAS1R subfamily.</text>
</comment>
<reference evidence="21" key="3">
    <citation type="submission" date="2025-08" db="UniProtKB">
        <authorList>
            <consortium name="Ensembl"/>
        </authorList>
    </citation>
    <scope>IDENTIFICATION</scope>
</reference>
<dbReference type="Gene3D" id="3.40.50.2300">
    <property type="match status" value="2"/>
</dbReference>
<dbReference type="InterPro" id="IPR001828">
    <property type="entry name" value="ANF_lig-bd_rcpt"/>
</dbReference>
<dbReference type="GeneID" id="100913086"/>
<keyword evidence="7 18" id="KW-1133">Transmembrane helix</keyword>
<dbReference type="VGNC" id="VGNC:93741">
    <property type="gene designation" value="TAS1R2"/>
</dbReference>
<organism evidence="21 22">
    <name type="scientific">Sus scrofa</name>
    <name type="common">Pig</name>
    <dbReference type="NCBI Taxonomy" id="9823"/>
    <lineage>
        <taxon>Eukaryota</taxon>
        <taxon>Metazoa</taxon>
        <taxon>Chordata</taxon>
        <taxon>Craniata</taxon>
        <taxon>Vertebrata</taxon>
        <taxon>Euteleostomi</taxon>
        <taxon>Mammalia</taxon>
        <taxon>Eutheria</taxon>
        <taxon>Laurasiatheria</taxon>
        <taxon>Artiodactyla</taxon>
        <taxon>Suina</taxon>
        <taxon>Suidae</taxon>
        <taxon>Sus</taxon>
    </lineage>
</organism>
<dbReference type="Gene3D" id="2.10.50.30">
    <property type="entry name" value="GPCR, family 3, nine cysteines domain"/>
    <property type="match status" value="1"/>
</dbReference>
<dbReference type="Reactome" id="R-SSC-9717207">
    <property type="pathway name" value="Sensory perception of sweet, bitter, and umami (glutamate) taste"/>
</dbReference>
<dbReference type="InterPro" id="IPR038550">
    <property type="entry name" value="GPCR_3_9-Cys_sf"/>
</dbReference>
<dbReference type="OrthoDB" id="5984008at2759"/>
<evidence type="ECO:0000256" key="11">
    <source>
        <dbReference type="ARBA" id="ARBA00023180"/>
    </source>
</evidence>
<keyword evidence="6 19" id="KW-0732">Signal</keyword>
<evidence type="ECO:0000256" key="1">
    <source>
        <dbReference type="ARBA" id="ARBA00004651"/>
    </source>
</evidence>
<reference evidence="21" key="2">
    <citation type="journal article" date="2020" name="Gigascience">
        <title>An improved pig reference genome sequence to enable pig genetics and genomics research.</title>
        <authorList>
            <person name="Warr A."/>
            <person name="Affara N."/>
            <person name="Aken B."/>
            <person name="Beiki H."/>
            <person name="Bickhart D.M."/>
            <person name="Billis K."/>
            <person name="Chow W."/>
            <person name="Eory L."/>
            <person name="Finlayson H.A."/>
            <person name="Flicek P."/>
            <person name="Giron C.G."/>
            <person name="Griffin D.K."/>
            <person name="Hall R."/>
            <person name="Hannum G."/>
            <person name="Hourlier T."/>
            <person name="Howe K."/>
            <person name="Hume D.A."/>
            <person name="Izuogu O."/>
            <person name="Kim K."/>
            <person name="Koren S."/>
            <person name="Liu H."/>
            <person name="Manchanda N."/>
            <person name="Martin F.J."/>
            <person name="Nonneman D.J."/>
            <person name="O'Connor R.E."/>
            <person name="Phillippy A.M."/>
            <person name="Rohrer G.A."/>
            <person name="Rosen B.D."/>
            <person name="Rund L.A."/>
            <person name="Sargent C.A."/>
            <person name="Schook L.B."/>
            <person name="Schroeder S.G."/>
            <person name="Schwartz A.S."/>
            <person name="Skinner B.M."/>
            <person name="Talbot R."/>
            <person name="Tseng E."/>
            <person name="Tuggle C.K."/>
            <person name="Watson M."/>
            <person name="Smith T.P.L."/>
            <person name="Archibald A.L."/>
        </authorList>
    </citation>
    <scope>NUCLEOTIDE SEQUENCE [LARGE SCALE GENOMIC DNA]</scope>
    <source>
        <strain evidence="21">Duroc</strain>
    </source>
</reference>
<dbReference type="InterPro" id="IPR000068">
    <property type="entry name" value="GPCR_3_Ca_sens_rcpt-rel"/>
</dbReference>
<keyword evidence="3" id="KW-0919">Taste</keyword>
<dbReference type="AlphaFoldDB" id="A0A287AFV6"/>
<evidence type="ECO:0000313" key="21">
    <source>
        <dbReference type="Ensembl" id="ENSSSCP00000042780.1"/>
    </source>
</evidence>
<dbReference type="PRINTS" id="PR00248">
    <property type="entry name" value="GPCRMGR"/>
</dbReference>
<dbReference type="PROSITE" id="PS00980">
    <property type="entry name" value="G_PROTEIN_RECEP_F3_2"/>
    <property type="match status" value="1"/>
</dbReference>
<comment type="function">
    <text evidence="13">Putative taste receptor. TAS1R2/TAS1R3 recognizes diverse natural and synthetic sweeteners.</text>
</comment>
<comment type="subunit">
    <text evidence="15">Forms heterodimers with TAS1R3.</text>
</comment>
<dbReference type="GO" id="GO:0033041">
    <property type="term" value="F:sweet taste receptor activity"/>
    <property type="evidence" value="ECO:0007669"/>
    <property type="project" value="Ensembl"/>
</dbReference>
<evidence type="ECO:0000256" key="15">
    <source>
        <dbReference type="ARBA" id="ARBA00038699"/>
    </source>
</evidence>
<evidence type="ECO:0000313" key="23">
    <source>
        <dbReference type="VGNC" id="VGNC:93741"/>
    </source>
</evidence>
<evidence type="ECO:0000256" key="9">
    <source>
        <dbReference type="ARBA" id="ARBA00023136"/>
    </source>
</evidence>
<dbReference type="PANTHER" id="PTHR24061:SF517">
    <property type="entry name" value="TASTE RECEPTOR TYPE 1 MEMBER 2"/>
    <property type="match status" value="1"/>
</dbReference>
<keyword evidence="2" id="KW-1003">Cell membrane</keyword>
<evidence type="ECO:0000256" key="16">
    <source>
        <dbReference type="ARBA" id="ARBA00040704"/>
    </source>
</evidence>
<feature type="transmembrane region" description="Helical" evidence="18">
    <location>
        <begin position="786"/>
        <end position="805"/>
    </location>
</feature>
<feature type="signal peptide" evidence="19">
    <location>
        <begin position="1"/>
        <end position="19"/>
    </location>
</feature>
<evidence type="ECO:0000256" key="5">
    <source>
        <dbReference type="ARBA" id="ARBA00022692"/>
    </source>
</evidence>
<feature type="transmembrane region" description="Helical" evidence="18">
    <location>
        <begin position="725"/>
        <end position="746"/>
    </location>
</feature>
<dbReference type="Proteomes" id="UP000008227">
    <property type="component" value="Chromosome 6"/>
</dbReference>
<dbReference type="GO" id="GO:0004930">
    <property type="term" value="F:G protein-coupled receptor activity"/>
    <property type="evidence" value="ECO:0000318"/>
    <property type="project" value="GO_Central"/>
</dbReference>
<dbReference type="GeneTree" id="ENSGT00940000156136"/>
<evidence type="ECO:0000256" key="19">
    <source>
        <dbReference type="SAM" id="SignalP"/>
    </source>
</evidence>
<evidence type="ECO:0000313" key="22">
    <source>
        <dbReference type="Proteomes" id="UP000008227"/>
    </source>
</evidence>
<dbReference type="Pfam" id="PF00003">
    <property type="entry name" value="7tm_3"/>
    <property type="match status" value="1"/>
</dbReference>
<dbReference type="InterPro" id="IPR028082">
    <property type="entry name" value="Peripla_BP_I"/>
</dbReference>
<protein>
    <recommendedName>
        <fullName evidence="16">Taste receptor type 1 member 2</fullName>
    </recommendedName>
    <alternativeName>
        <fullName evidence="17">Sweet taste receptor T1R2</fullName>
    </alternativeName>
</protein>
<evidence type="ECO:0000256" key="4">
    <source>
        <dbReference type="ARBA" id="ARBA00022606"/>
    </source>
</evidence>
<dbReference type="Pfam" id="PF07562">
    <property type="entry name" value="NCD3G"/>
    <property type="match status" value="1"/>
</dbReference>
<feature type="transmembrane region" description="Helical" evidence="18">
    <location>
        <begin position="676"/>
        <end position="696"/>
    </location>
</feature>
<comment type="subcellular location">
    <subcellularLocation>
        <location evidence="1">Cell membrane</location>
        <topology evidence="1">Multi-pass membrane protein</topology>
    </subcellularLocation>
</comment>
<dbReference type="InParanoid" id="A0A287AFV6"/>
<evidence type="ECO:0000256" key="2">
    <source>
        <dbReference type="ARBA" id="ARBA00022475"/>
    </source>
</evidence>
<evidence type="ECO:0000256" key="7">
    <source>
        <dbReference type="ARBA" id="ARBA00022989"/>
    </source>
</evidence>
<feature type="domain" description="G-protein coupled receptors family 3 profile" evidence="20">
    <location>
        <begin position="562"/>
        <end position="828"/>
    </location>
</feature>
<dbReference type="Reactome" id="R-SSC-418594">
    <property type="pathway name" value="G alpha (i) signalling events"/>
</dbReference>
<dbReference type="OMA" id="STCLCRQ"/>
<dbReference type="SUPFAM" id="SSF57586">
    <property type="entry name" value="TNF receptor-like"/>
    <property type="match status" value="1"/>
</dbReference>
<name>A0A287AFV6_PIG</name>
<dbReference type="RefSeq" id="XP_020949103.1">
    <property type="nucleotide sequence ID" value="XM_021093444.1"/>
</dbReference>
<dbReference type="CTD" id="80834"/>
<feature type="transmembrane region" description="Helical" evidence="18">
    <location>
        <begin position="758"/>
        <end position="780"/>
    </location>
</feature>
<evidence type="ECO:0000256" key="13">
    <source>
        <dbReference type="ARBA" id="ARBA00037659"/>
    </source>
</evidence>